<evidence type="ECO:0000313" key="11">
    <source>
        <dbReference type="EMBL" id="KAG9274183.1"/>
    </source>
</evidence>
<gene>
    <name evidence="11" type="primary">IL13RA1</name>
    <name evidence="11" type="ORF">AMEX_G11081</name>
</gene>
<keyword evidence="2 8" id="KW-0812">Transmembrane</keyword>
<dbReference type="EMBL" id="JAICCE010000008">
    <property type="protein sequence ID" value="KAG9274183.1"/>
    <property type="molecule type" value="Genomic_DNA"/>
</dbReference>
<organism evidence="12 13">
    <name type="scientific">Astyanax mexicanus</name>
    <name type="common">Blind cave fish</name>
    <name type="synonym">Astyanax fasciatus mexicanus</name>
    <dbReference type="NCBI Taxonomy" id="7994"/>
    <lineage>
        <taxon>Eukaryota</taxon>
        <taxon>Metazoa</taxon>
        <taxon>Chordata</taxon>
        <taxon>Craniata</taxon>
        <taxon>Vertebrata</taxon>
        <taxon>Euteleostomi</taxon>
        <taxon>Actinopterygii</taxon>
        <taxon>Neopterygii</taxon>
        <taxon>Teleostei</taxon>
        <taxon>Ostariophysi</taxon>
        <taxon>Characiformes</taxon>
        <taxon>Characoidei</taxon>
        <taxon>Acestrorhamphidae</taxon>
        <taxon>Acestrorhamphinae</taxon>
        <taxon>Astyanax</taxon>
    </lineage>
</organism>
<dbReference type="OMA" id="YCFKKHE"/>
<dbReference type="PANTHER" id="PTHR23037:SF46">
    <property type="entry name" value="INTERLEUKIN 5 RECEPTOR SUBUNIT ALPHA"/>
    <property type="match status" value="1"/>
</dbReference>
<evidence type="ECO:0000259" key="10">
    <source>
        <dbReference type="Pfam" id="PF09240"/>
    </source>
</evidence>
<evidence type="ECO:0000256" key="5">
    <source>
        <dbReference type="ARBA" id="ARBA00023136"/>
    </source>
</evidence>
<proteinExistence type="predicted"/>
<evidence type="ECO:0000256" key="4">
    <source>
        <dbReference type="ARBA" id="ARBA00022989"/>
    </source>
</evidence>
<dbReference type="Gene3D" id="2.60.40.10">
    <property type="entry name" value="Immunoglobulins"/>
    <property type="match status" value="2"/>
</dbReference>
<reference evidence="11 14" key="1">
    <citation type="submission" date="2021-07" db="EMBL/GenBank/DDBJ databases">
        <authorList>
            <person name="Imarazene B."/>
            <person name="Zahm M."/>
            <person name="Klopp C."/>
            <person name="Cabau C."/>
            <person name="Beille S."/>
            <person name="Jouanno E."/>
            <person name="Castinel A."/>
            <person name="Lluch J."/>
            <person name="Gil L."/>
            <person name="Kuchtly C."/>
            <person name="Lopez Roques C."/>
            <person name="Donnadieu C."/>
            <person name="Parrinello H."/>
            <person name="Journot L."/>
            <person name="Du K."/>
            <person name="Schartl M."/>
            <person name="Retaux S."/>
            <person name="Guiguen Y."/>
        </authorList>
    </citation>
    <scope>NUCLEOTIDE SEQUENCE [LARGE SCALE GENOMIC DNA]</scope>
    <source>
        <strain evidence="11">Pach_M1</strain>
        <tissue evidence="11">Testis</tissue>
    </source>
</reference>
<feature type="transmembrane region" description="Helical" evidence="8">
    <location>
        <begin position="325"/>
        <end position="348"/>
    </location>
</feature>
<evidence type="ECO:0000256" key="2">
    <source>
        <dbReference type="ARBA" id="ARBA00022692"/>
    </source>
</evidence>
<dbReference type="InterPro" id="IPR013783">
    <property type="entry name" value="Ig-like_fold"/>
</dbReference>
<dbReference type="AlphaFoldDB" id="A0A8B9LJ23"/>
<dbReference type="OrthoDB" id="9940625at2759"/>
<dbReference type="Proteomes" id="UP000752171">
    <property type="component" value="Unassembled WGS sequence"/>
</dbReference>
<dbReference type="InterPro" id="IPR036116">
    <property type="entry name" value="FN3_sf"/>
</dbReference>
<protein>
    <submittedName>
        <fullName evidence="11 12">Interleukin-13 receptor subunit alpha-1</fullName>
    </submittedName>
</protein>
<dbReference type="Ensembl" id="ENSAMXT00005055393.1">
    <property type="protein sequence ID" value="ENSAMXP00005051140.1"/>
    <property type="gene ID" value="ENSAMXG00005023124.1"/>
</dbReference>
<evidence type="ECO:0000256" key="3">
    <source>
        <dbReference type="ARBA" id="ARBA00022729"/>
    </source>
</evidence>
<dbReference type="PANTHER" id="PTHR23037">
    <property type="entry name" value="CYTOKINE RECEPTOR"/>
    <property type="match status" value="1"/>
</dbReference>
<reference evidence="12" key="2">
    <citation type="submission" date="2025-05" db="UniProtKB">
        <authorList>
            <consortium name="Ensembl"/>
        </authorList>
    </citation>
    <scope>IDENTIFICATION</scope>
</reference>
<keyword evidence="4 8" id="KW-1133">Transmembrane helix</keyword>
<evidence type="ECO:0000256" key="7">
    <source>
        <dbReference type="ARBA" id="ARBA00023180"/>
    </source>
</evidence>
<keyword evidence="3 9" id="KW-0732">Signal</keyword>
<evidence type="ECO:0000313" key="12">
    <source>
        <dbReference type="Ensembl" id="ENSAMXP00005051140.1"/>
    </source>
</evidence>
<dbReference type="Pfam" id="PF09240">
    <property type="entry name" value="IL6Ra-bind"/>
    <property type="match status" value="1"/>
</dbReference>
<evidence type="ECO:0000256" key="6">
    <source>
        <dbReference type="ARBA" id="ARBA00023170"/>
    </source>
</evidence>
<feature type="signal peptide" evidence="9">
    <location>
        <begin position="1"/>
        <end position="20"/>
    </location>
</feature>
<dbReference type="KEGG" id="amex:103044979"/>
<name>A0A8B9LJ23_ASTMX</name>
<evidence type="ECO:0000256" key="1">
    <source>
        <dbReference type="ARBA" id="ARBA00004479"/>
    </source>
</evidence>
<comment type="subcellular location">
    <subcellularLocation>
        <location evidence="1">Membrane</location>
        <topology evidence="1">Single-pass type I membrane protein</topology>
    </subcellularLocation>
</comment>
<evidence type="ECO:0000256" key="9">
    <source>
        <dbReference type="SAM" id="SignalP"/>
    </source>
</evidence>
<dbReference type="GO" id="GO:0009897">
    <property type="term" value="C:external side of plasma membrane"/>
    <property type="evidence" value="ECO:0007669"/>
    <property type="project" value="TreeGrafter"/>
</dbReference>
<keyword evidence="5 8" id="KW-0472">Membrane</keyword>
<keyword evidence="7" id="KW-0325">Glycoprotein</keyword>
<dbReference type="SUPFAM" id="SSF49265">
    <property type="entry name" value="Fibronectin type III"/>
    <property type="match status" value="1"/>
</dbReference>
<accession>A0A8B9LJ23</accession>
<evidence type="ECO:0000256" key="8">
    <source>
        <dbReference type="SAM" id="Phobius"/>
    </source>
</evidence>
<keyword evidence="6 11" id="KW-0675">Receptor</keyword>
<dbReference type="GO" id="GO:0004896">
    <property type="term" value="F:cytokine receptor activity"/>
    <property type="evidence" value="ECO:0007669"/>
    <property type="project" value="TreeGrafter"/>
</dbReference>
<feature type="domain" description="Type I cytokine receptor cytokine-binding" evidence="10">
    <location>
        <begin position="135"/>
        <end position="196"/>
    </location>
</feature>
<dbReference type="InterPro" id="IPR015321">
    <property type="entry name" value="TypeI_recpt_CBD"/>
</dbReference>
<sequence length="407" mass="46377">MIYCSWEIALTICLSFLVAGVENSADELPEPDNVTLSWNPERFSVIAQWSKPTGLDADCKVDYNVVLCLEKCPPTGPEAECFDNRRTPHLNHTWNVSTEKEICVNIRTKPVKCGHKKPSKPVQKGISPPLALVKNFTCVYYSHMKMNCTWSLISETSDLQLFYKNAENDSLKPCTYKLTYGDMKTGCHLDDINFHADVQFFIFSGSTKSSQIQNLFIIEPRNSVKSEPPKLDIKREGEYIFLNCSTPDFRFHSRNCWKYKFTYSKCDEKEQIGETEGNFFSLEYNPACKYMFQAQTVFSDYCGTRRESEMSEPVFFGESTNPNGLFMVAVIVTPIIVSCCLIVALVLFRRYKEIILPNIPEPSLLFKDMLNSTNDGGQSKSLYVPITEVVERDVRLEPSSTSLHPKS</sequence>
<dbReference type="Proteomes" id="UP000694621">
    <property type="component" value="Unplaced"/>
</dbReference>
<feature type="chain" id="PRO_5044669661" evidence="9">
    <location>
        <begin position="21"/>
        <end position="407"/>
    </location>
</feature>
<evidence type="ECO:0000313" key="14">
    <source>
        <dbReference type="Proteomes" id="UP000752171"/>
    </source>
</evidence>
<evidence type="ECO:0000313" key="13">
    <source>
        <dbReference type="Proteomes" id="UP000694621"/>
    </source>
</evidence>